<evidence type="ECO:0000256" key="5">
    <source>
        <dbReference type="ARBA" id="ARBA00022857"/>
    </source>
</evidence>
<dbReference type="GO" id="GO:0070401">
    <property type="term" value="F:NADP+ binding"/>
    <property type="evidence" value="ECO:0007669"/>
    <property type="project" value="UniProtKB-ARBA"/>
</dbReference>
<dbReference type="GO" id="GO:0046452">
    <property type="term" value="P:dihydrofolate metabolic process"/>
    <property type="evidence" value="ECO:0007669"/>
    <property type="project" value="TreeGrafter"/>
</dbReference>
<comment type="similarity">
    <text evidence="2 8 9">Belongs to the dihydrofolate reductase family.</text>
</comment>
<keyword evidence="4 8" id="KW-0554">One-carbon metabolism</keyword>
<dbReference type="AlphaFoldDB" id="A0A839HQ25"/>
<dbReference type="InterPro" id="IPR001796">
    <property type="entry name" value="DHFR_dom"/>
</dbReference>
<comment type="caution">
    <text evidence="11">The sequence shown here is derived from an EMBL/GenBank/DDBJ whole genome shotgun (WGS) entry which is preliminary data.</text>
</comment>
<keyword evidence="6 8" id="KW-0560">Oxidoreductase</keyword>
<dbReference type="GO" id="GO:0005829">
    <property type="term" value="C:cytosol"/>
    <property type="evidence" value="ECO:0007669"/>
    <property type="project" value="TreeGrafter"/>
</dbReference>
<protein>
    <recommendedName>
        <fullName evidence="3 8">Dihydrofolate reductase</fullName>
        <ecNumber evidence="3 8">1.5.1.3</ecNumber>
    </recommendedName>
</protein>
<evidence type="ECO:0000313" key="12">
    <source>
        <dbReference type="Proteomes" id="UP000548632"/>
    </source>
</evidence>
<evidence type="ECO:0000313" key="11">
    <source>
        <dbReference type="EMBL" id="MBB1127242.1"/>
    </source>
</evidence>
<evidence type="ECO:0000256" key="7">
    <source>
        <dbReference type="ARBA" id="ARBA00025067"/>
    </source>
</evidence>
<comment type="function">
    <text evidence="7 8">Key enzyme in folate metabolism. Catalyzes an essential reaction for de novo glycine and purine synthesis, and for DNA precursor synthesis.</text>
</comment>
<evidence type="ECO:0000259" key="10">
    <source>
        <dbReference type="PROSITE" id="PS51330"/>
    </source>
</evidence>
<dbReference type="PANTHER" id="PTHR48069">
    <property type="entry name" value="DIHYDROFOLATE REDUCTASE"/>
    <property type="match status" value="1"/>
</dbReference>
<dbReference type="PANTHER" id="PTHR48069:SF3">
    <property type="entry name" value="DIHYDROFOLATE REDUCTASE"/>
    <property type="match status" value="1"/>
</dbReference>
<evidence type="ECO:0000256" key="9">
    <source>
        <dbReference type="RuleBase" id="RU004474"/>
    </source>
</evidence>
<gene>
    <name evidence="11" type="ORF">HUK38_13565</name>
</gene>
<dbReference type="GO" id="GO:0046654">
    <property type="term" value="P:tetrahydrofolate biosynthetic process"/>
    <property type="evidence" value="ECO:0007669"/>
    <property type="project" value="UniProtKB-UniPathway"/>
</dbReference>
<comment type="catalytic activity">
    <reaction evidence="8">
        <text>(6S)-5,6,7,8-tetrahydrofolate + NADP(+) = 7,8-dihydrofolate + NADPH + H(+)</text>
        <dbReference type="Rhea" id="RHEA:15009"/>
        <dbReference type="ChEBI" id="CHEBI:15378"/>
        <dbReference type="ChEBI" id="CHEBI:57451"/>
        <dbReference type="ChEBI" id="CHEBI:57453"/>
        <dbReference type="ChEBI" id="CHEBI:57783"/>
        <dbReference type="ChEBI" id="CHEBI:58349"/>
        <dbReference type="EC" id="1.5.1.3"/>
    </reaction>
</comment>
<dbReference type="InterPro" id="IPR012259">
    <property type="entry name" value="DHFR"/>
</dbReference>
<dbReference type="Proteomes" id="UP000548632">
    <property type="component" value="Unassembled WGS sequence"/>
</dbReference>
<dbReference type="Pfam" id="PF00186">
    <property type="entry name" value="DHFR_1"/>
    <property type="match status" value="1"/>
</dbReference>
<evidence type="ECO:0000256" key="2">
    <source>
        <dbReference type="ARBA" id="ARBA00009539"/>
    </source>
</evidence>
<dbReference type="GO" id="GO:0004146">
    <property type="term" value="F:dihydrofolate reductase activity"/>
    <property type="evidence" value="ECO:0007669"/>
    <property type="project" value="UniProtKB-EC"/>
</dbReference>
<reference evidence="11 12" key="1">
    <citation type="journal article" date="2020" name="Arch. Microbiol.">
        <title>The genome sequence of the giant phototrophic gammaproteobacterium Thiospirillum jenense gives insight into its physiological properties and phylogenetic relationships.</title>
        <authorList>
            <person name="Imhoff J.F."/>
            <person name="Meyer T.E."/>
            <person name="Kyndt J.A."/>
        </authorList>
    </citation>
    <scope>NUCLEOTIDE SEQUENCE [LARGE SCALE GENOMIC DNA]</scope>
    <source>
        <strain evidence="11 12">DSM 216</strain>
    </source>
</reference>
<keyword evidence="12" id="KW-1185">Reference proteome</keyword>
<dbReference type="Gene3D" id="3.40.430.10">
    <property type="entry name" value="Dihydrofolate Reductase, subunit A"/>
    <property type="match status" value="1"/>
</dbReference>
<dbReference type="SUPFAM" id="SSF53597">
    <property type="entry name" value="Dihydrofolate reductase-like"/>
    <property type="match status" value="1"/>
</dbReference>
<dbReference type="CDD" id="cd00209">
    <property type="entry name" value="DHFR"/>
    <property type="match status" value="1"/>
</dbReference>
<dbReference type="PROSITE" id="PS00075">
    <property type="entry name" value="DHFR_1"/>
    <property type="match status" value="1"/>
</dbReference>
<sequence>MRHQLPHLSIIAAIAHNGVIGHANALPWHLPADLLRFKQLTMGKPMIMGRRTFCSLPKVLPGRQHIVLTRDLDFQAPNSVLITNHLDDAIKLAGQVPEIMIIGGASVYAACLVRASRLYLTLIDAEIVGDVYFPMWNPDDWQEINQEQRPRDALNAFDMTFRTLERI</sequence>
<accession>A0A839HQ25</accession>
<evidence type="ECO:0000256" key="3">
    <source>
        <dbReference type="ARBA" id="ARBA00012856"/>
    </source>
</evidence>
<dbReference type="FunFam" id="3.40.430.10:FF:000001">
    <property type="entry name" value="Dihydrofolate reductase"/>
    <property type="match status" value="1"/>
</dbReference>
<keyword evidence="5 8" id="KW-0521">NADP</keyword>
<organism evidence="11 12">
    <name type="scientific">Thiospirillum jenense</name>
    <dbReference type="NCBI Taxonomy" id="1653858"/>
    <lineage>
        <taxon>Bacteria</taxon>
        <taxon>Pseudomonadati</taxon>
        <taxon>Pseudomonadota</taxon>
        <taxon>Gammaproteobacteria</taxon>
        <taxon>Chromatiales</taxon>
        <taxon>Chromatiaceae</taxon>
        <taxon>Thiospirillum</taxon>
    </lineage>
</organism>
<dbReference type="UniPathway" id="UPA00077">
    <property type="reaction ID" value="UER00158"/>
</dbReference>
<evidence type="ECO:0000256" key="4">
    <source>
        <dbReference type="ARBA" id="ARBA00022563"/>
    </source>
</evidence>
<name>A0A839HQ25_9GAMM</name>
<evidence type="ECO:0000256" key="8">
    <source>
        <dbReference type="PIRNR" id="PIRNR000194"/>
    </source>
</evidence>
<dbReference type="EC" id="1.5.1.3" evidence="3 8"/>
<dbReference type="InterPro" id="IPR024072">
    <property type="entry name" value="DHFR-like_dom_sf"/>
</dbReference>
<dbReference type="InterPro" id="IPR017925">
    <property type="entry name" value="DHFR_CS"/>
</dbReference>
<comment type="pathway">
    <text evidence="1 8">Cofactor biosynthesis; tetrahydrofolate biosynthesis; 5,6,7,8-tetrahydrofolate from 7,8-dihydrofolate: step 1/1.</text>
</comment>
<evidence type="ECO:0000256" key="6">
    <source>
        <dbReference type="ARBA" id="ARBA00023002"/>
    </source>
</evidence>
<proteinExistence type="inferred from homology"/>
<dbReference type="EMBL" id="JABVCQ010000043">
    <property type="protein sequence ID" value="MBB1127242.1"/>
    <property type="molecule type" value="Genomic_DNA"/>
</dbReference>
<dbReference type="GO" id="GO:0046655">
    <property type="term" value="P:folic acid metabolic process"/>
    <property type="evidence" value="ECO:0007669"/>
    <property type="project" value="TreeGrafter"/>
</dbReference>
<dbReference type="PIRSF" id="PIRSF000194">
    <property type="entry name" value="DHFR"/>
    <property type="match status" value="1"/>
</dbReference>
<dbReference type="GO" id="GO:0006730">
    <property type="term" value="P:one-carbon metabolic process"/>
    <property type="evidence" value="ECO:0007669"/>
    <property type="project" value="UniProtKB-KW"/>
</dbReference>
<dbReference type="RefSeq" id="WP_182584868.1">
    <property type="nucleotide sequence ID" value="NZ_JABVCQ010000043.1"/>
</dbReference>
<feature type="domain" description="DHFR" evidence="10">
    <location>
        <begin position="7"/>
        <end position="166"/>
    </location>
</feature>
<evidence type="ECO:0000256" key="1">
    <source>
        <dbReference type="ARBA" id="ARBA00004903"/>
    </source>
</evidence>
<dbReference type="PROSITE" id="PS51330">
    <property type="entry name" value="DHFR_2"/>
    <property type="match status" value="1"/>
</dbReference>
<dbReference type="PRINTS" id="PR00070">
    <property type="entry name" value="DHFR"/>
</dbReference>